<reference evidence="11" key="1">
    <citation type="journal article" date="2019" name="Int. J. Syst. Evol. Microbiol.">
        <title>The Global Catalogue of Microorganisms (GCM) 10K type strain sequencing project: providing services to taxonomists for standard genome sequencing and annotation.</title>
        <authorList>
            <consortium name="The Broad Institute Genomics Platform"/>
            <consortium name="The Broad Institute Genome Sequencing Center for Infectious Disease"/>
            <person name="Wu L."/>
            <person name="Ma J."/>
        </authorList>
    </citation>
    <scope>NUCLEOTIDE SEQUENCE [LARGE SCALE GENOMIC DNA]</scope>
    <source>
        <strain evidence="11">JCM 15592</strain>
    </source>
</reference>
<feature type="domain" description="PIN" evidence="9">
    <location>
        <begin position="7"/>
        <end position="123"/>
    </location>
</feature>
<keyword evidence="3 8" id="KW-0540">Nuclease</keyword>
<keyword evidence="5 8" id="KW-0378">Hydrolase</keyword>
<name>A0ABN2LL66_9MICO</name>
<protein>
    <recommendedName>
        <fullName evidence="8">Ribonuclease VapC</fullName>
        <shortName evidence="8">RNase VapC</shortName>
        <ecNumber evidence="8">3.1.-.-</ecNumber>
    </recommendedName>
    <alternativeName>
        <fullName evidence="8">Toxin VapC</fullName>
    </alternativeName>
</protein>
<evidence type="ECO:0000256" key="7">
    <source>
        <dbReference type="ARBA" id="ARBA00038093"/>
    </source>
</evidence>
<gene>
    <name evidence="8" type="primary">vapC</name>
    <name evidence="10" type="ORF">GCM10009811_16310</name>
</gene>
<dbReference type="InterPro" id="IPR050556">
    <property type="entry name" value="Type_II_TA_system_RNase"/>
</dbReference>
<evidence type="ECO:0000256" key="5">
    <source>
        <dbReference type="ARBA" id="ARBA00022801"/>
    </source>
</evidence>
<evidence type="ECO:0000256" key="6">
    <source>
        <dbReference type="ARBA" id="ARBA00022842"/>
    </source>
</evidence>
<evidence type="ECO:0000259" key="9">
    <source>
        <dbReference type="Pfam" id="PF01850"/>
    </source>
</evidence>
<dbReference type="EC" id="3.1.-.-" evidence="8"/>
<accession>A0ABN2LL66</accession>
<comment type="caution">
    <text evidence="10">The sequence shown here is derived from an EMBL/GenBank/DDBJ whole genome shotgun (WGS) entry which is preliminary data.</text>
</comment>
<evidence type="ECO:0000313" key="11">
    <source>
        <dbReference type="Proteomes" id="UP001499938"/>
    </source>
</evidence>
<keyword evidence="4 8" id="KW-0479">Metal-binding</keyword>
<dbReference type="InterPro" id="IPR022907">
    <property type="entry name" value="VapC_family"/>
</dbReference>
<feature type="binding site" evidence="8">
    <location>
        <position position="9"/>
    </location>
    <ligand>
        <name>Mg(2+)</name>
        <dbReference type="ChEBI" id="CHEBI:18420"/>
    </ligand>
</feature>
<dbReference type="HAMAP" id="MF_00265">
    <property type="entry name" value="VapC_Nob1"/>
    <property type="match status" value="1"/>
</dbReference>
<dbReference type="Proteomes" id="UP001499938">
    <property type="component" value="Unassembled WGS sequence"/>
</dbReference>
<comment type="function">
    <text evidence="8">Toxic component of a toxin-antitoxin (TA) system. An RNase.</text>
</comment>
<dbReference type="CDD" id="cd18755">
    <property type="entry name" value="PIN_MtVapC3_VapC21-like"/>
    <property type="match status" value="1"/>
</dbReference>
<comment type="cofactor">
    <cofactor evidence="1 8">
        <name>Mg(2+)</name>
        <dbReference type="ChEBI" id="CHEBI:18420"/>
    </cofactor>
</comment>
<keyword evidence="11" id="KW-1185">Reference proteome</keyword>
<evidence type="ECO:0000313" key="10">
    <source>
        <dbReference type="EMBL" id="GAA1792283.1"/>
    </source>
</evidence>
<proteinExistence type="inferred from homology"/>
<dbReference type="SUPFAM" id="SSF88723">
    <property type="entry name" value="PIN domain-like"/>
    <property type="match status" value="1"/>
</dbReference>
<evidence type="ECO:0000256" key="3">
    <source>
        <dbReference type="ARBA" id="ARBA00022722"/>
    </source>
</evidence>
<organism evidence="10 11">
    <name type="scientific">Nostocoides veronense</name>
    <dbReference type="NCBI Taxonomy" id="330836"/>
    <lineage>
        <taxon>Bacteria</taxon>
        <taxon>Bacillati</taxon>
        <taxon>Actinomycetota</taxon>
        <taxon>Actinomycetes</taxon>
        <taxon>Micrococcales</taxon>
        <taxon>Intrasporangiaceae</taxon>
        <taxon>Nostocoides</taxon>
    </lineage>
</organism>
<keyword evidence="6 8" id="KW-0460">Magnesium</keyword>
<comment type="similarity">
    <text evidence="7 8">Belongs to the PINc/VapC protein family.</text>
</comment>
<evidence type="ECO:0000256" key="1">
    <source>
        <dbReference type="ARBA" id="ARBA00001946"/>
    </source>
</evidence>
<dbReference type="Pfam" id="PF01850">
    <property type="entry name" value="PIN"/>
    <property type="match status" value="1"/>
</dbReference>
<evidence type="ECO:0000256" key="8">
    <source>
        <dbReference type="HAMAP-Rule" id="MF_00265"/>
    </source>
</evidence>
<dbReference type="InterPro" id="IPR002716">
    <property type="entry name" value="PIN_dom"/>
</dbReference>
<keyword evidence="2 8" id="KW-1277">Toxin-antitoxin system</keyword>
<dbReference type="InterPro" id="IPR029060">
    <property type="entry name" value="PIN-like_dom_sf"/>
</dbReference>
<evidence type="ECO:0000256" key="4">
    <source>
        <dbReference type="ARBA" id="ARBA00022723"/>
    </source>
</evidence>
<dbReference type="PANTHER" id="PTHR33653:SF1">
    <property type="entry name" value="RIBONUCLEASE VAPC2"/>
    <property type="match status" value="1"/>
</dbReference>
<dbReference type="Gene3D" id="3.40.50.1010">
    <property type="entry name" value="5'-nuclease"/>
    <property type="match status" value="1"/>
</dbReference>
<evidence type="ECO:0000256" key="2">
    <source>
        <dbReference type="ARBA" id="ARBA00022649"/>
    </source>
</evidence>
<dbReference type="EMBL" id="BAAAPO010000026">
    <property type="protein sequence ID" value="GAA1792283.1"/>
    <property type="molecule type" value="Genomic_DNA"/>
</dbReference>
<dbReference type="RefSeq" id="WP_344083364.1">
    <property type="nucleotide sequence ID" value="NZ_BAAAPO010000026.1"/>
</dbReference>
<sequence>MSAARFLIDASGIFRILARPLRDQWVDHLTSGVIATCPAVELEFLCSARSLADRLEKQRLYMDLFTWVPMSDNAFSRSEHVQQLLTEHGQHRSAGAVDLLIAATAEAHKLTVLSADPNFLTIAQVTGQPVRFVDQTP</sequence>
<dbReference type="PANTHER" id="PTHR33653">
    <property type="entry name" value="RIBONUCLEASE VAPC2"/>
    <property type="match status" value="1"/>
</dbReference>
<keyword evidence="8" id="KW-0800">Toxin</keyword>
<feature type="binding site" evidence="8">
    <location>
        <position position="98"/>
    </location>
    <ligand>
        <name>Mg(2+)</name>
        <dbReference type="ChEBI" id="CHEBI:18420"/>
    </ligand>
</feature>